<proteinExistence type="predicted"/>
<name>A0A8H5C329_9AGAR</name>
<dbReference type="EMBL" id="JAACJM010000261">
    <property type="protein sequence ID" value="KAF5334352.1"/>
    <property type="molecule type" value="Genomic_DNA"/>
</dbReference>
<protein>
    <submittedName>
        <fullName evidence="2">Uncharacterized protein</fullName>
    </submittedName>
</protein>
<dbReference type="SUPFAM" id="SSF47823">
    <property type="entry name" value="lambda integrase-like, N-terminal domain"/>
    <property type="match status" value="1"/>
</dbReference>
<evidence type="ECO:0000256" key="1">
    <source>
        <dbReference type="ARBA" id="ARBA00023125"/>
    </source>
</evidence>
<evidence type="ECO:0000313" key="2">
    <source>
        <dbReference type="EMBL" id="KAF5334352.1"/>
    </source>
</evidence>
<accession>A0A8H5C329</accession>
<dbReference type="InterPro" id="IPR010998">
    <property type="entry name" value="Integrase_recombinase_N"/>
</dbReference>
<dbReference type="Gene3D" id="1.10.150.130">
    <property type="match status" value="1"/>
</dbReference>
<organism evidence="2 3">
    <name type="scientific">Tetrapyrgos nigripes</name>
    <dbReference type="NCBI Taxonomy" id="182062"/>
    <lineage>
        <taxon>Eukaryota</taxon>
        <taxon>Fungi</taxon>
        <taxon>Dikarya</taxon>
        <taxon>Basidiomycota</taxon>
        <taxon>Agaricomycotina</taxon>
        <taxon>Agaricomycetes</taxon>
        <taxon>Agaricomycetidae</taxon>
        <taxon>Agaricales</taxon>
        <taxon>Marasmiineae</taxon>
        <taxon>Marasmiaceae</taxon>
        <taxon>Tetrapyrgos</taxon>
    </lineage>
</organism>
<keyword evidence="3" id="KW-1185">Reference proteome</keyword>
<dbReference type="GO" id="GO:0003677">
    <property type="term" value="F:DNA binding"/>
    <property type="evidence" value="ECO:0007669"/>
    <property type="project" value="UniProtKB-KW"/>
</dbReference>
<keyword evidence="1" id="KW-0238">DNA-binding</keyword>
<dbReference type="Proteomes" id="UP000559256">
    <property type="component" value="Unassembled WGS sequence"/>
</dbReference>
<dbReference type="OrthoDB" id="3254696at2759"/>
<gene>
    <name evidence="2" type="ORF">D9758_017488</name>
</gene>
<dbReference type="AlphaFoldDB" id="A0A8H5C329"/>
<reference evidence="2 3" key="1">
    <citation type="journal article" date="2020" name="ISME J.">
        <title>Uncovering the hidden diversity of litter-decomposition mechanisms in mushroom-forming fungi.</title>
        <authorList>
            <person name="Floudas D."/>
            <person name="Bentzer J."/>
            <person name="Ahren D."/>
            <person name="Johansson T."/>
            <person name="Persson P."/>
            <person name="Tunlid A."/>
        </authorList>
    </citation>
    <scope>NUCLEOTIDE SEQUENCE [LARGE SCALE GENOMIC DNA]</scope>
    <source>
        <strain evidence="2 3">CBS 291.85</strain>
    </source>
</reference>
<comment type="caution">
    <text evidence="2">The sequence shown here is derived from an EMBL/GenBank/DDBJ whole genome shotgun (WGS) entry which is preliminary data.</text>
</comment>
<sequence length="171" mass="18393">MPRSSSLVPMCPRPHTAGCPRRALLPLCFANNPSFNTLCNPTLSNTAANAIAGAVKPDTLHRQQWAVTEFATWADDMGLKPDEVFPATKAILVEFTASFCGRLTGGTVKAKISALHTWHLSLGFPWKGGDSLCCTLTGIERQAPTSSQHPKCPAITHDMMCSLHVVFSSSN</sequence>
<evidence type="ECO:0000313" key="3">
    <source>
        <dbReference type="Proteomes" id="UP000559256"/>
    </source>
</evidence>